<gene>
    <name evidence="2" type="ORF">LSTR_LSTR005704</name>
</gene>
<dbReference type="InParanoid" id="A0A482XQ70"/>
<evidence type="ECO:0000313" key="2">
    <source>
        <dbReference type="EMBL" id="RZF47687.1"/>
    </source>
</evidence>
<sequence length="156" mass="17120">MNFNASFYTTCAPLRAETQRRNDAEFIVFYAINFDVRRRFAAGANERRRGDAGKFSSGGEACLEGDGESVVLRRMAAAAASASASAEEVRQQRIARYKEERRRQLAAQFGRRDAATAPSPLGDAAPIRTTRASRLRSAASLTTVIVSKHNDTEESD</sequence>
<evidence type="ECO:0000313" key="3">
    <source>
        <dbReference type="Proteomes" id="UP000291343"/>
    </source>
</evidence>
<proteinExistence type="predicted"/>
<organism evidence="2 3">
    <name type="scientific">Laodelphax striatellus</name>
    <name type="common">Small brown planthopper</name>
    <name type="synonym">Delphax striatella</name>
    <dbReference type="NCBI Taxonomy" id="195883"/>
    <lineage>
        <taxon>Eukaryota</taxon>
        <taxon>Metazoa</taxon>
        <taxon>Ecdysozoa</taxon>
        <taxon>Arthropoda</taxon>
        <taxon>Hexapoda</taxon>
        <taxon>Insecta</taxon>
        <taxon>Pterygota</taxon>
        <taxon>Neoptera</taxon>
        <taxon>Paraneoptera</taxon>
        <taxon>Hemiptera</taxon>
        <taxon>Auchenorrhyncha</taxon>
        <taxon>Fulgoroidea</taxon>
        <taxon>Delphacidae</taxon>
        <taxon>Criomorphinae</taxon>
        <taxon>Laodelphax</taxon>
    </lineage>
</organism>
<keyword evidence="3" id="KW-1185">Reference proteome</keyword>
<dbReference type="Proteomes" id="UP000291343">
    <property type="component" value="Unassembled WGS sequence"/>
</dbReference>
<dbReference type="EMBL" id="QKKF02003429">
    <property type="protein sequence ID" value="RZF47687.1"/>
    <property type="molecule type" value="Genomic_DNA"/>
</dbReference>
<evidence type="ECO:0000256" key="1">
    <source>
        <dbReference type="SAM" id="MobiDB-lite"/>
    </source>
</evidence>
<feature type="region of interest" description="Disordered" evidence="1">
    <location>
        <begin position="105"/>
        <end position="129"/>
    </location>
</feature>
<dbReference type="AlphaFoldDB" id="A0A482XQ70"/>
<reference evidence="2 3" key="1">
    <citation type="journal article" date="2017" name="Gigascience">
        <title>Genome sequence of the small brown planthopper, Laodelphax striatellus.</title>
        <authorList>
            <person name="Zhu J."/>
            <person name="Jiang F."/>
            <person name="Wang X."/>
            <person name="Yang P."/>
            <person name="Bao Y."/>
            <person name="Zhao W."/>
            <person name="Wang W."/>
            <person name="Lu H."/>
            <person name="Wang Q."/>
            <person name="Cui N."/>
            <person name="Li J."/>
            <person name="Chen X."/>
            <person name="Luo L."/>
            <person name="Yu J."/>
            <person name="Kang L."/>
            <person name="Cui F."/>
        </authorList>
    </citation>
    <scope>NUCLEOTIDE SEQUENCE [LARGE SCALE GENOMIC DNA]</scope>
    <source>
        <strain evidence="2">Lst14</strain>
    </source>
</reference>
<name>A0A482XQ70_LAOST</name>
<comment type="caution">
    <text evidence="2">The sequence shown here is derived from an EMBL/GenBank/DDBJ whole genome shotgun (WGS) entry which is preliminary data.</text>
</comment>
<dbReference type="OrthoDB" id="6780623at2759"/>
<accession>A0A482XQ70</accession>
<protein>
    <submittedName>
        <fullName evidence="2">Uncharacterized protein</fullName>
    </submittedName>
</protein>